<dbReference type="Gene3D" id="3.40.50.2300">
    <property type="match status" value="1"/>
</dbReference>
<dbReference type="EMBL" id="JBCGDP010000013">
    <property type="protein sequence ID" value="MEM0577513.1"/>
    <property type="molecule type" value="Genomic_DNA"/>
</dbReference>
<organism evidence="2 3">
    <name type="scientific">Flavobacterium polysaccharolyticum</name>
    <dbReference type="NCBI Taxonomy" id="3133148"/>
    <lineage>
        <taxon>Bacteria</taxon>
        <taxon>Pseudomonadati</taxon>
        <taxon>Bacteroidota</taxon>
        <taxon>Flavobacteriia</taxon>
        <taxon>Flavobacteriales</taxon>
        <taxon>Flavobacteriaceae</taxon>
        <taxon>Flavobacterium</taxon>
    </lineage>
</organism>
<evidence type="ECO:0000313" key="3">
    <source>
        <dbReference type="Proteomes" id="UP001468798"/>
    </source>
</evidence>
<keyword evidence="3" id="KW-1185">Reference proteome</keyword>
<comment type="caution">
    <text evidence="2">The sequence shown here is derived from an EMBL/GenBank/DDBJ whole genome shotgun (WGS) entry which is preliminary data.</text>
</comment>
<sequence length="192" mass="22454">MKSIVKKHFKKVQIKEASTKKELFEWFNNNEISYLFLDPYNIKSFDLEEIISLNDQFPKCKIIITTCSQHGISESLLYQKVIKGYICKTNKQNIFEEAIAKIEEDEAYFCNEILSKIVKNRIENSSEMVYQLTNRETEILKLIGEGKSGEEISKELFISVHTFRTHRKNIMKKTKINSLSKLVLYAINNSLI</sequence>
<dbReference type="CDD" id="cd06170">
    <property type="entry name" value="LuxR_C_like"/>
    <property type="match status" value="1"/>
</dbReference>
<dbReference type="PROSITE" id="PS50043">
    <property type="entry name" value="HTH_LUXR_2"/>
    <property type="match status" value="1"/>
</dbReference>
<dbReference type="InterPro" id="IPR036388">
    <property type="entry name" value="WH-like_DNA-bd_sf"/>
</dbReference>
<dbReference type="Gene3D" id="1.10.10.10">
    <property type="entry name" value="Winged helix-like DNA-binding domain superfamily/Winged helix DNA-binding domain"/>
    <property type="match status" value="1"/>
</dbReference>
<dbReference type="SMART" id="SM00421">
    <property type="entry name" value="HTH_LUXR"/>
    <property type="match status" value="1"/>
</dbReference>
<evidence type="ECO:0000313" key="2">
    <source>
        <dbReference type="EMBL" id="MEM0577513.1"/>
    </source>
</evidence>
<dbReference type="RefSeq" id="WP_342692408.1">
    <property type="nucleotide sequence ID" value="NZ_JBCGDP010000013.1"/>
</dbReference>
<accession>A0ABU9NQ96</accession>
<dbReference type="SUPFAM" id="SSF46894">
    <property type="entry name" value="C-terminal effector domain of the bipartite response regulators"/>
    <property type="match status" value="1"/>
</dbReference>
<dbReference type="InterPro" id="IPR000792">
    <property type="entry name" value="Tscrpt_reg_LuxR_C"/>
</dbReference>
<dbReference type="PRINTS" id="PR00038">
    <property type="entry name" value="HTHLUXR"/>
</dbReference>
<dbReference type="Proteomes" id="UP001468798">
    <property type="component" value="Unassembled WGS sequence"/>
</dbReference>
<protein>
    <submittedName>
        <fullName evidence="2">Response regulator transcription factor</fullName>
    </submittedName>
</protein>
<proteinExistence type="predicted"/>
<gene>
    <name evidence="2" type="ORF">WFZ86_13470</name>
</gene>
<name>A0ABU9NQ96_9FLAO</name>
<feature type="domain" description="HTH luxR-type" evidence="1">
    <location>
        <begin position="125"/>
        <end position="190"/>
    </location>
</feature>
<reference evidence="2 3" key="1">
    <citation type="submission" date="2024-03" db="EMBL/GenBank/DDBJ databases">
        <title>Two novel species of the genus Flavobacterium exhibiting potentially degradation of complex polysaccharides.</title>
        <authorList>
            <person name="Lian X."/>
        </authorList>
    </citation>
    <scope>NUCLEOTIDE SEQUENCE [LARGE SCALE GENOMIC DNA]</scope>
    <source>
        <strain evidence="2 3">N6</strain>
    </source>
</reference>
<evidence type="ECO:0000259" key="1">
    <source>
        <dbReference type="PROSITE" id="PS50043"/>
    </source>
</evidence>
<dbReference type="PANTHER" id="PTHR45566">
    <property type="entry name" value="HTH-TYPE TRANSCRIPTIONAL REGULATOR YHJB-RELATED"/>
    <property type="match status" value="1"/>
</dbReference>
<dbReference type="InterPro" id="IPR016032">
    <property type="entry name" value="Sig_transdc_resp-reg_C-effctor"/>
</dbReference>
<dbReference type="PANTHER" id="PTHR45566:SF1">
    <property type="entry name" value="HTH-TYPE TRANSCRIPTIONAL REGULATOR YHJB-RELATED"/>
    <property type="match status" value="1"/>
</dbReference>
<dbReference type="InterPro" id="IPR051015">
    <property type="entry name" value="EvgA-like"/>
</dbReference>
<dbReference type="Pfam" id="PF00196">
    <property type="entry name" value="GerE"/>
    <property type="match status" value="1"/>
</dbReference>